<gene>
    <name evidence="2" type="ORF">A5888_001252</name>
    <name evidence="3" type="ORF">A5888_002488</name>
</gene>
<keyword evidence="1" id="KW-0472">Membrane</keyword>
<sequence length="227" mass="25285">MELEKLQEIVAENRELEKNLTKRNEQYIFDLKKSMNAANLSEQEQTLALHEILPVMVEEQKSGKTARQLFGTVSERTEAILNKPAEKEAATPFLMWLDNAMLLTGALAIMMSATSLLFKNNNQQLGLVTLLAGGTVGGYVLYLMYKYVYQYDRPGANKAQRPGFLKSGAIMVGAMFLWLLAFAGSALLPTSINPVLDPMIIIIIGGAVLLARYFLKKKYNMQSSLAR</sequence>
<dbReference type="OrthoDB" id="2360056at2"/>
<feature type="transmembrane region" description="Helical" evidence="1">
    <location>
        <begin position="195"/>
        <end position="215"/>
    </location>
</feature>
<dbReference type="InterPro" id="IPR009214">
    <property type="entry name" value="DUF1129"/>
</dbReference>
<feature type="transmembrane region" description="Helical" evidence="1">
    <location>
        <begin position="124"/>
        <end position="143"/>
    </location>
</feature>
<accession>A0A242K7G7</accession>
<dbReference type="Pfam" id="PF06570">
    <property type="entry name" value="DUF1129"/>
    <property type="match status" value="1"/>
</dbReference>
<reference evidence="3" key="3">
    <citation type="submission" date="2024-03" db="EMBL/GenBank/DDBJ databases">
        <title>The Genome Sequence of Enterococcus sp. DIV0242b.</title>
        <authorList>
            <consortium name="The Broad Institute Genomics Platform"/>
            <consortium name="The Broad Institute Microbial Omics Core"/>
            <consortium name="The Broad Institute Genomic Center for Infectious Diseases"/>
            <person name="Earl A."/>
            <person name="Manson A."/>
            <person name="Gilmore M."/>
            <person name="Schwartman J."/>
            <person name="Shea T."/>
            <person name="Abouelleil A."/>
            <person name="Cao P."/>
            <person name="Chapman S."/>
            <person name="Cusick C."/>
            <person name="Young S."/>
            <person name="Neafsey D."/>
            <person name="Nusbaum C."/>
            <person name="Birren B."/>
        </authorList>
    </citation>
    <scope>NUCLEOTIDE SEQUENCE</scope>
    <source>
        <strain evidence="3">9E7_DIV0242</strain>
    </source>
</reference>
<keyword evidence="1" id="KW-1133">Transmembrane helix</keyword>
<evidence type="ECO:0000313" key="3">
    <source>
        <dbReference type="EMBL" id="WYJ90720.1"/>
    </source>
</evidence>
<dbReference type="EMBL" id="NGMM01000002">
    <property type="protein sequence ID" value="OTP17114.1"/>
    <property type="molecule type" value="Genomic_DNA"/>
</dbReference>
<dbReference type="RefSeq" id="WP_086348379.1">
    <property type="nucleotide sequence ID" value="NZ_CP147247.1"/>
</dbReference>
<proteinExistence type="predicted"/>
<keyword evidence="1" id="KW-0812">Transmembrane</keyword>
<reference evidence="2" key="1">
    <citation type="submission" date="2017-05" db="EMBL/GenBank/DDBJ databases">
        <title>The Genome Sequence of Enterococcus sp. 9E7_DIV0242.</title>
        <authorList>
            <consortium name="The Broad Institute Genomics Platform"/>
            <consortium name="The Broad Institute Genomic Center for Infectious Diseases"/>
            <person name="Earl A."/>
            <person name="Manson A."/>
            <person name="Schwartman J."/>
            <person name="Gilmore M."/>
            <person name="Abouelleil A."/>
            <person name="Cao P."/>
            <person name="Chapman S."/>
            <person name="Cusick C."/>
            <person name="Shea T."/>
            <person name="Young S."/>
            <person name="Neafsey D."/>
            <person name="Nusbaum C."/>
            <person name="Birren B."/>
        </authorList>
    </citation>
    <scope>NUCLEOTIDE SEQUENCE [LARGE SCALE GENOMIC DNA]</scope>
    <source>
        <strain evidence="2">9E7_DIV0242</strain>
    </source>
</reference>
<feature type="transmembrane region" description="Helical" evidence="1">
    <location>
        <begin position="93"/>
        <end position="118"/>
    </location>
</feature>
<organism evidence="2">
    <name type="scientific">Candidatus Enterococcus clewellii</name>
    <dbReference type="NCBI Taxonomy" id="1834193"/>
    <lineage>
        <taxon>Bacteria</taxon>
        <taxon>Bacillati</taxon>
        <taxon>Bacillota</taxon>
        <taxon>Bacilli</taxon>
        <taxon>Lactobacillales</taxon>
        <taxon>Enterococcaceae</taxon>
        <taxon>Enterococcus</taxon>
    </lineage>
</organism>
<dbReference type="SUPFAM" id="SSF158560">
    <property type="entry name" value="BH3980-like"/>
    <property type="match status" value="1"/>
</dbReference>
<dbReference type="Proteomes" id="UP000195141">
    <property type="component" value="Chromosome"/>
</dbReference>
<keyword evidence="4" id="KW-1185">Reference proteome</keyword>
<dbReference type="AlphaFoldDB" id="A0A242K7G7"/>
<evidence type="ECO:0000313" key="4">
    <source>
        <dbReference type="Proteomes" id="UP000195141"/>
    </source>
</evidence>
<reference evidence="3" key="2">
    <citation type="submission" date="2017-05" db="EMBL/GenBank/DDBJ databases">
        <authorList>
            <consortium name="The Broad Institute Genomics Platform"/>
            <consortium name="The Broad Institute Genomic Center for Infectious Diseases"/>
            <person name="Earl A."/>
            <person name="Manson A."/>
            <person name="Schwartman J."/>
            <person name="Gilmore M."/>
            <person name="Abouelleil A."/>
            <person name="Cao P."/>
            <person name="Chapman S."/>
            <person name="Cusick C."/>
            <person name="Shea T."/>
            <person name="Young S."/>
            <person name="Neafsey D."/>
            <person name="Nusbaum C."/>
            <person name="Birren B."/>
        </authorList>
    </citation>
    <scope>NUCLEOTIDE SEQUENCE</scope>
    <source>
        <strain evidence="3">9E7_DIV0242</strain>
    </source>
</reference>
<feature type="transmembrane region" description="Helical" evidence="1">
    <location>
        <begin position="164"/>
        <end position="183"/>
    </location>
</feature>
<name>A0A242K7G7_9ENTE</name>
<evidence type="ECO:0000313" key="2">
    <source>
        <dbReference type="EMBL" id="OTP17114.1"/>
    </source>
</evidence>
<dbReference type="EMBL" id="CP147247">
    <property type="protein sequence ID" value="WYJ90720.1"/>
    <property type="molecule type" value="Genomic_DNA"/>
</dbReference>
<evidence type="ECO:0008006" key="5">
    <source>
        <dbReference type="Google" id="ProtNLM"/>
    </source>
</evidence>
<protein>
    <recommendedName>
        <fullName evidence="5">Integral membrane protein</fullName>
    </recommendedName>
</protein>
<dbReference type="PIRSF" id="PIRSF033111">
    <property type="entry name" value="UCP033111"/>
    <property type="match status" value="1"/>
</dbReference>
<evidence type="ECO:0000256" key="1">
    <source>
        <dbReference type="SAM" id="Phobius"/>
    </source>
</evidence>